<keyword evidence="2" id="KW-1185">Reference proteome</keyword>
<dbReference type="OrthoDB" id="3439521at2"/>
<dbReference type="AlphaFoldDB" id="A0A401YN67"/>
<accession>A0A401YN67</accession>
<evidence type="ECO:0000313" key="2">
    <source>
        <dbReference type="Proteomes" id="UP000286931"/>
    </source>
</evidence>
<evidence type="ECO:0000313" key="1">
    <source>
        <dbReference type="EMBL" id="GCD96017.1"/>
    </source>
</evidence>
<gene>
    <name evidence="1" type="ORF">EHYA_03701</name>
</gene>
<proteinExistence type="predicted"/>
<comment type="caution">
    <text evidence="1">The sequence shown here is derived from an EMBL/GenBank/DDBJ whole genome shotgun (WGS) entry which is preliminary data.</text>
</comment>
<dbReference type="Proteomes" id="UP000286931">
    <property type="component" value="Unassembled WGS sequence"/>
</dbReference>
<name>A0A401YN67_9ACTN</name>
<sequence>MITYESLTVRRAALYAAHRLAPAATAAELLVRLRIETLQALTAEHIAPPPELIETVLASGDRDLLVRLAGNRHLDEEAAVRMARRGDPAVGHALLTCRDHGERVRVAVWADADPASADWHTEVVTPLLEHTSPWLLRSALYAPFPELVRHAVRHLAPYLPSWIVVDRVLNICLARLRPVDARAELEACAELFHDEDHASHHPEPAAVFREAAAAHEPAAVLRAARARLGGHPRPRADHDAWLLGLRFGDRVEAPPGGVDWAAVLREDARLPYAIGPRIELTRHEGCPETLVFAAVRAGLDTSYAGRLRSVRPTAALPSDVLDDDPPTDLLVWGIDNDRLVLDEVLRVVTPASEVLAALHRLCPRPADSVPDDEDDDGSTRYRGPVPAALAPALARLIEPLGDDPEAWISLHHLVARFPGTCHELVAAAAAHADDERAKGAPVTWPRGLAARFPPDAPKGARAHLYALLNAAPEHVQCAVIPALDLRAVQHLTVYYPLSAKVRAHTYAVRGIEAAVANAAHWEMPADVVDGLLDLDDPEVNASLYDFGGIAQHERVRICAGRPRGGGSGRIPISPALGDLLARTSAATRRNWLLAALDSGDPMLVRAMLGRTRLNTEVGRLRVAVGLWERHGPDAVASLLDETRYPGRRPGAKHPFPATTHRTLRTALAAPPEAGLASVREILAAARTPDAAAGYILRAGRSDERLEHFEAEYGITVPWDLLIAADDRQPLSEDLSAALATHPDCPRRLLTAYLARIDFPLGVHEPDWLPSALDDGRLVPADLLTLAAPAGNALAHLGGTDLPFTEDLTRLVAETDFDPARAEHWTVAIRLFPEFTGTLPELLATTASALR</sequence>
<dbReference type="EMBL" id="BIFH01000019">
    <property type="protein sequence ID" value="GCD96017.1"/>
    <property type="molecule type" value="Genomic_DNA"/>
</dbReference>
<organism evidence="1 2">
    <name type="scientific">Embleya hyalina</name>
    <dbReference type="NCBI Taxonomy" id="516124"/>
    <lineage>
        <taxon>Bacteria</taxon>
        <taxon>Bacillati</taxon>
        <taxon>Actinomycetota</taxon>
        <taxon>Actinomycetes</taxon>
        <taxon>Kitasatosporales</taxon>
        <taxon>Streptomycetaceae</taxon>
        <taxon>Embleya</taxon>
    </lineage>
</organism>
<protein>
    <submittedName>
        <fullName evidence="1">Uncharacterized protein</fullName>
    </submittedName>
</protein>
<dbReference type="RefSeq" id="WP_126638105.1">
    <property type="nucleotide sequence ID" value="NZ_BIFH01000019.1"/>
</dbReference>
<reference evidence="1 2" key="1">
    <citation type="submission" date="2018-12" db="EMBL/GenBank/DDBJ databases">
        <title>Draft genome sequence of Embleya hyalina NBRC 13850T.</title>
        <authorList>
            <person name="Komaki H."/>
            <person name="Hosoyama A."/>
            <person name="Kimura A."/>
            <person name="Ichikawa N."/>
            <person name="Tamura T."/>
        </authorList>
    </citation>
    <scope>NUCLEOTIDE SEQUENCE [LARGE SCALE GENOMIC DNA]</scope>
    <source>
        <strain evidence="1 2">NBRC 13850</strain>
    </source>
</reference>